<keyword evidence="2" id="KW-1185">Reference proteome</keyword>
<sequence>MKRILLLFVALTLAVGCSKNDENSQKEKVTLEIQLRPSKNGLTVSPVYLFYRTAETEKVMNSGKYEFDFKREGFVELSTGKLVKYHDKQEVNANGLVIFHNVPKDYVYFGVRYSSTSGEVSFGELLNLNEKTKYDFSK</sequence>
<dbReference type="PROSITE" id="PS51257">
    <property type="entry name" value="PROKAR_LIPOPROTEIN"/>
    <property type="match status" value="1"/>
</dbReference>
<reference evidence="2" key="1">
    <citation type="journal article" date="2020" name="Int. J. Syst. Evol. Microbiol.">
        <title>Capnocytophaga felis sp. nov. isolated from the feline oral cavity.</title>
        <authorList>
            <person name="Suzuki M."/>
            <person name="Umeda K."/>
            <person name="Kimura M."/>
            <person name="Imaoka K."/>
            <person name="Morikawa S."/>
            <person name="Maeda K."/>
        </authorList>
    </citation>
    <scope>NUCLEOTIDE SEQUENCE [LARGE SCALE GENOMIC DNA]</scope>
    <source>
        <strain evidence="2">KC07070</strain>
    </source>
</reference>
<evidence type="ECO:0000313" key="2">
    <source>
        <dbReference type="Proteomes" id="UP000398217"/>
    </source>
</evidence>
<name>A0A5M4BBN6_9FLAO</name>
<comment type="caution">
    <text evidence="1">The sequence shown here is derived from an EMBL/GenBank/DDBJ whole genome shotgun (WGS) entry which is preliminary data.</text>
</comment>
<protein>
    <recommendedName>
        <fullName evidence="3">Lipoprotein</fullName>
    </recommendedName>
</protein>
<dbReference type="AlphaFoldDB" id="A0A5M4BBN6"/>
<dbReference type="RefSeq" id="WP_155285115.1">
    <property type="nucleotide sequence ID" value="NZ_BLBC01000011.1"/>
</dbReference>
<dbReference type="EMBL" id="BLBC01000011">
    <property type="protein sequence ID" value="GET46486.1"/>
    <property type="molecule type" value="Genomic_DNA"/>
</dbReference>
<gene>
    <name evidence="1" type="ORF">RCZ01_17880</name>
</gene>
<evidence type="ECO:0000313" key="1">
    <source>
        <dbReference type="EMBL" id="GET46486.1"/>
    </source>
</evidence>
<dbReference type="Proteomes" id="UP000398217">
    <property type="component" value="Unassembled WGS sequence"/>
</dbReference>
<evidence type="ECO:0008006" key="3">
    <source>
        <dbReference type="Google" id="ProtNLM"/>
    </source>
</evidence>
<organism evidence="1 2">
    <name type="scientific">Capnocytophaga felis</name>
    <dbReference type="NCBI Taxonomy" id="2267611"/>
    <lineage>
        <taxon>Bacteria</taxon>
        <taxon>Pseudomonadati</taxon>
        <taxon>Bacteroidota</taxon>
        <taxon>Flavobacteriia</taxon>
        <taxon>Flavobacteriales</taxon>
        <taxon>Flavobacteriaceae</taxon>
        <taxon>Capnocytophaga</taxon>
    </lineage>
</organism>
<accession>A0A5M4BBN6</accession>
<proteinExistence type="predicted"/>